<organism evidence="1">
    <name type="scientific">Rhizophora mucronata</name>
    <name type="common">Asiatic mangrove</name>
    <dbReference type="NCBI Taxonomy" id="61149"/>
    <lineage>
        <taxon>Eukaryota</taxon>
        <taxon>Viridiplantae</taxon>
        <taxon>Streptophyta</taxon>
        <taxon>Embryophyta</taxon>
        <taxon>Tracheophyta</taxon>
        <taxon>Spermatophyta</taxon>
        <taxon>Magnoliopsida</taxon>
        <taxon>eudicotyledons</taxon>
        <taxon>Gunneridae</taxon>
        <taxon>Pentapetalae</taxon>
        <taxon>rosids</taxon>
        <taxon>fabids</taxon>
        <taxon>Malpighiales</taxon>
        <taxon>Rhizophoraceae</taxon>
        <taxon>Rhizophora</taxon>
    </lineage>
</organism>
<protein>
    <submittedName>
        <fullName evidence="1">Uncharacterized protein</fullName>
    </submittedName>
</protein>
<name>A0A2P2NK00_RHIMU</name>
<proteinExistence type="predicted"/>
<evidence type="ECO:0000313" key="1">
    <source>
        <dbReference type="EMBL" id="MBX42806.1"/>
    </source>
</evidence>
<dbReference type="EMBL" id="GGEC01062322">
    <property type="protein sequence ID" value="MBX42806.1"/>
    <property type="molecule type" value="Transcribed_RNA"/>
</dbReference>
<reference evidence="1" key="1">
    <citation type="submission" date="2018-02" db="EMBL/GenBank/DDBJ databases">
        <title>Rhizophora mucronata_Transcriptome.</title>
        <authorList>
            <person name="Meera S.P."/>
            <person name="Sreeshan A."/>
            <person name="Augustine A."/>
        </authorList>
    </citation>
    <scope>NUCLEOTIDE SEQUENCE</scope>
    <source>
        <tissue evidence="1">Leaf</tissue>
    </source>
</reference>
<accession>A0A2P2NK00</accession>
<sequence>MSKKRQET</sequence>